<evidence type="ECO:0000313" key="5">
    <source>
        <dbReference type="Proteomes" id="UP001549146"/>
    </source>
</evidence>
<evidence type="ECO:0000313" key="4">
    <source>
        <dbReference type="EMBL" id="MET3731977.1"/>
    </source>
</evidence>
<feature type="signal peptide" evidence="2">
    <location>
        <begin position="1"/>
        <end position="27"/>
    </location>
</feature>
<keyword evidence="5" id="KW-1185">Reference proteome</keyword>
<dbReference type="EMBL" id="JBEPMO010000007">
    <property type="protein sequence ID" value="MET3731977.1"/>
    <property type="molecule type" value="Genomic_DNA"/>
</dbReference>
<feature type="domain" description="Secretion system C-terminal sorting" evidence="3">
    <location>
        <begin position="279"/>
        <end position="334"/>
    </location>
</feature>
<proteinExistence type="predicted"/>
<dbReference type="Proteomes" id="UP001549146">
    <property type="component" value="Unassembled WGS sequence"/>
</dbReference>
<evidence type="ECO:0000256" key="2">
    <source>
        <dbReference type="SAM" id="SignalP"/>
    </source>
</evidence>
<dbReference type="NCBIfam" id="TIGR04183">
    <property type="entry name" value="Por_Secre_tail"/>
    <property type="match status" value="1"/>
</dbReference>
<keyword evidence="1 2" id="KW-0732">Signal</keyword>
<evidence type="ECO:0000259" key="3">
    <source>
        <dbReference type="Pfam" id="PF18962"/>
    </source>
</evidence>
<protein>
    <recommendedName>
        <fullName evidence="3">Secretion system C-terminal sorting domain-containing protein</fullName>
    </recommendedName>
</protein>
<reference evidence="4 5" key="1">
    <citation type="submission" date="2024-06" db="EMBL/GenBank/DDBJ databases">
        <title>Genomic Encyclopedia of Type Strains, Phase IV (KMG-IV): sequencing the most valuable type-strain genomes for metagenomic binning, comparative biology and taxonomic classification.</title>
        <authorList>
            <person name="Goeker M."/>
        </authorList>
    </citation>
    <scope>NUCLEOTIDE SEQUENCE [LARGE SCALE GENOMIC DNA]</scope>
    <source>
        <strain evidence="4 5">DSM 29388</strain>
    </source>
</reference>
<accession>A0ABV2LWJ0</accession>
<dbReference type="InterPro" id="IPR026444">
    <property type="entry name" value="Secre_tail"/>
</dbReference>
<dbReference type="Pfam" id="PF18962">
    <property type="entry name" value="Por_Secre_tail"/>
    <property type="match status" value="1"/>
</dbReference>
<gene>
    <name evidence="4" type="ORF">ABID46_001559</name>
</gene>
<organism evidence="4 5">
    <name type="scientific">Moheibacter stercoris</name>
    <dbReference type="NCBI Taxonomy" id="1628251"/>
    <lineage>
        <taxon>Bacteria</taxon>
        <taxon>Pseudomonadati</taxon>
        <taxon>Bacteroidota</taxon>
        <taxon>Flavobacteriia</taxon>
        <taxon>Flavobacteriales</taxon>
        <taxon>Weeksellaceae</taxon>
        <taxon>Moheibacter</taxon>
    </lineage>
</organism>
<comment type="caution">
    <text evidence="4">The sequence shown here is derived from an EMBL/GenBank/DDBJ whole genome shotgun (WGS) entry which is preliminary data.</text>
</comment>
<evidence type="ECO:0000256" key="1">
    <source>
        <dbReference type="ARBA" id="ARBA00022729"/>
    </source>
</evidence>
<sequence>MKRSLLVKTSRNLFFTGCMMAMAIGQAQETIIYQQNFDGNNGNFTNGIVSQNTPTNGWLSSSTAPQYGEIFRHMWNFSDVTAGGEQITMPISGRSLGMGFFEGNVPFFENHYFYTYAGDIPTDQTFYTTRWAHVGISTEGFENITVEFKWRCAGEVFEDVVYDYGTVNTSIDGGATWAMDQTGGFGGVTSEHGTFSGGLYYGNPGIQTTTISLPSDRADQPNFRLAFRMVVDEGYGTGGGFIIDDIIIRGDQIELGSEELNKSSFTVYKDGNNFVAKSTSDKIQSIEVFDLAGRKAMNLMGNAKQVRIPASELSKGVYIIKAKMENGDEMTQKILK</sequence>
<dbReference type="RefSeq" id="WP_354508745.1">
    <property type="nucleotide sequence ID" value="NZ_JBEPMO010000007.1"/>
</dbReference>
<feature type="chain" id="PRO_5046947268" description="Secretion system C-terminal sorting domain-containing protein" evidence="2">
    <location>
        <begin position="28"/>
        <end position="336"/>
    </location>
</feature>
<name>A0ABV2LWJ0_9FLAO</name>